<dbReference type="GO" id="GO:0072657">
    <property type="term" value="P:protein localization to membrane"/>
    <property type="evidence" value="ECO:0007669"/>
    <property type="project" value="TreeGrafter"/>
</dbReference>
<evidence type="ECO:0000256" key="8">
    <source>
        <dbReference type="ARBA" id="ARBA00023136"/>
    </source>
</evidence>
<comment type="caution">
    <text evidence="9">Lacks conserved residue(s) required for the propagation of feature annotation.</text>
</comment>
<dbReference type="EMBL" id="CASHTH010004448">
    <property type="protein sequence ID" value="CAI8057466.1"/>
    <property type="molecule type" value="Genomic_DNA"/>
</dbReference>
<comment type="subcellular location">
    <subcellularLocation>
        <location evidence="2">Golgi apparatus</location>
    </subcellularLocation>
    <subcellularLocation>
        <location evidence="1">Membrane</location>
        <topology evidence="1">Multi-pass membrane protein</topology>
    </subcellularLocation>
</comment>
<comment type="caution">
    <text evidence="10">The sequence shown here is derived from an EMBL/GenBank/DDBJ whole genome shotgun (WGS) entry which is preliminary data.</text>
</comment>
<evidence type="ECO:0000256" key="7">
    <source>
        <dbReference type="ARBA" id="ARBA00023034"/>
    </source>
</evidence>
<evidence type="ECO:0000256" key="1">
    <source>
        <dbReference type="ARBA" id="ARBA00004141"/>
    </source>
</evidence>
<feature type="transmembrane region" description="Helical" evidence="9">
    <location>
        <begin position="86"/>
        <end position="109"/>
    </location>
</feature>
<keyword evidence="11" id="KW-1185">Reference proteome</keyword>
<organism evidence="10 11">
    <name type="scientific">Geodia barretti</name>
    <name type="common">Barrett's horny sponge</name>
    <dbReference type="NCBI Taxonomy" id="519541"/>
    <lineage>
        <taxon>Eukaryota</taxon>
        <taxon>Metazoa</taxon>
        <taxon>Porifera</taxon>
        <taxon>Demospongiae</taxon>
        <taxon>Heteroscleromorpha</taxon>
        <taxon>Tetractinellida</taxon>
        <taxon>Astrophorina</taxon>
        <taxon>Geodiidae</taxon>
        <taxon>Geodia</taxon>
    </lineage>
</organism>
<evidence type="ECO:0000256" key="4">
    <source>
        <dbReference type="ARBA" id="ARBA00022692"/>
    </source>
</evidence>
<dbReference type="Proteomes" id="UP001174909">
    <property type="component" value="Unassembled WGS sequence"/>
</dbReference>
<comment type="similarity">
    <text evidence="3 9">Belongs to the nonaspanin (TM9SF) (TC 9.A.2) family.</text>
</comment>
<evidence type="ECO:0000256" key="5">
    <source>
        <dbReference type="ARBA" id="ARBA00022729"/>
    </source>
</evidence>
<dbReference type="PANTHER" id="PTHR10766">
    <property type="entry name" value="TRANSMEMBRANE 9 SUPERFAMILY PROTEIN"/>
    <property type="match status" value="1"/>
</dbReference>
<evidence type="ECO:0000256" key="6">
    <source>
        <dbReference type="ARBA" id="ARBA00022989"/>
    </source>
</evidence>
<keyword evidence="4 9" id="KW-0812">Transmembrane</keyword>
<keyword evidence="8 9" id="KW-0472">Membrane</keyword>
<feature type="non-terminal residue" evidence="10">
    <location>
        <position position="279"/>
    </location>
</feature>
<sequence>CLQCLECVSSQSRSSNDSRHCPLHVHGSGWRLPRCQTLQDPERLRLEEGSSSDCHSLSLHLLWHGLLPQLLIWGRNTPGAVPFTTMLALLCMWFGISFPLVFGGSYFGFRKQPYEHPVRTNQIPRQIPEQIWYLHPVFASMIAGILPFGAVFVELFFILTAIWEDQFYYLFGFLFLVFVILIIACSEVAIVMTYFQLCGEDYHWWWRSFSLSGSSSYYVMGYAIIYYYTKLEIVSVVSTMLYFGYTMVMVLGFWLLTGTIGFYATYIFICKIYGAVKQD</sequence>
<evidence type="ECO:0000256" key="2">
    <source>
        <dbReference type="ARBA" id="ARBA00004555"/>
    </source>
</evidence>
<evidence type="ECO:0000256" key="9">
    <source>
        <dbReference type="RuleBase" id="RU363079"/>
    </source>
</evidence>
<protein>
    <recommendedName>
        <fullName evidence="9">Transmembrane 9 superfamily member</fullName>
    </recommendedName>
</protein>
<dbReference type="PANTHER" id="PTHR10766:SF55">
    <property type="entry name" value="TRANSMEMBRANE 9 SUPERFAMILY MEMBER 4"/>
    <property type="match status" value="1"/>
</dbReference>
<feature type="transmembrane region" description="Helical" evidence="9">
    <location>
        <begin position="169"/>
        <end position="197"/>
    </location>
</feature>
<reference evidence="10" key="1">
    <citation type="submission" date="2023-03" db="EMBL/GenBank/DDBJ databases">
        <authorList>
            <person name="Steffen K."/>
            <person name="Cardenas P."/>
        </authorList>
    </citation>
    <scope>NUCLEOTIDE SEQUENCE</scope>
</reference>
<accession>A0AA35U1G2</accession>
<feature type="transmembrane region" description="Helical" evidence="9">
    <location>
        <begin position="130"/>
        <end position="163"/>
    </location>
</feature>
<dbReference type="Pfam" id="PF02990">
    <property type="entry name" value="EMP70"/>
    <property type="match status" value="1"/>
</dbReference>
<name>A0AA35U1G2_GEOBA</name>
<dbReference type="InterPro" id="IPR004240">
    <property type="entry name" value="EMP70"/>
</dbReference>
<dbReference type="GO" id="GO:0005794">
    <property type="term" value="C:Golgi apparatus"/>
    <property type="evidence" value="ECO:0007669"/>
    <property type="project" value="UniProtKB-SubCell"/>
</dbReference>
<dbReference type="AlphaFoldDB" id="A0AA35U1G2"/>
<keyword evidence="7" id="KW-0333">Golgi apparatus</keyword>
<keyword evidence="5" id="KW-0732">Signal</keyword>
<evidence type="ECO:0000313" key="10">
    <source>
        <dbReference type="EMBL" id="CAI8057466.1"/>
    </source>
</evidence>
<keyword evidence="6 9" id="KW-1133">Transmembrane helix</keyword>
<dbReference type="GO" id="GO:0016020">
    <property type="term" value="C:membrane"/>
    <property type="evidence" value="ECO:0007669"/>
    <property type="project" value="UniProtKB-SubCell"/>
</dbReference>
<proteinExistence type="inferred from homology"/>
<feature type="transmembrane region" description="Helical" evidence="9">
    <location>
        <begin position="209"/>
        <end position="228"/>
    </location>
</feature>
<gene>
    <name evidence="10" type="ORF">GBAR_LOCUS31332</name>
</gene>
<evidence type="ECO:0000256" key="3">
    <source>
        <dbReference type="ARBA" id="ARBA00005227"/>
    </source>
</evidence>
<evidence type="ECO:0000313" key="11">
    <source>
        <dbReference type="Proteomes" id="UP001174909"/>
    </source>
</evidence>
<feature type="transmembrane region" description="Helical" evidence="9">
    <location>
        <begin position="240"/>
        <end position="269"/>
    </location>
</feature>